<sequence length="331" mass="36639">MLRRSSRVTPGAAGRRLQDLGGGCHAWLRPPGCWGFANSGLIVNGGQGLVVDTQNDMPMARALHSAIQSMPHAPGVDMVVNTHGDGDHWNGNLLFDGATIIASEATLEDIRGHWLDPSKIDAYAQGDTAFAEFMRWRRDVFNYEGWRPVHPNQTYTEQLRLDVGNIQVELHEFGPAHTSGDTIVWVPDAGVLYSGDLVFTASTPIMWGGPLSRCVEACDRILALEPHTIVPGHGPIIGPEGIAPIRDYLTFVIEYAKTAYQQGKSPREAYDELDLTPWRSWPHLSRTYQNINLIYRELDPQNFKGDVRDTLNVVYGEDRGDWRGLPATSAG</sequence>
<dbReference type="SUPFAM" id="SSF56281">
    <property type="entry name" value="Metallo-hydrolase/oxidoreductase"/>
    <property type="match status" value="1"/>
</dbReference>
<comment type="caution">
    <text evidence="2">The sequence shown here is derived from an EMBL/GenBank/DDBJ whole genome shotgun (WGS) entry which is preliminary data.</text>
</comment>
<dbReference type="InterPro" id="IPR036866">
    <property type="entry name" value="RibonucZ/Hydroxyglut_hydro"/>
</dbReference>
<dbReference type="GO" id="GO:0016787">
    <property type="term" value="F:hydrolase activity"/>
    <property type="evidence" value="ECO:0007669"/>
    <property type="project" value="UniProtKB-KW"/>
</dbReference>
<dbReference type="InterPro" id="IPR050855">
    <property type="entry name" value="NDM-1-like"/>
</dbReference>
<evidence type="ECO:0000259" key="1">
    <source>
        <dbReference type="SMART" id="SM00849"/>
    </source>
</evidence>
<keyword evidence="3" id="KW-1185">Reference proteome</keyword>
<evidence type="ECO:0000313" key="3">
    <source>
        <dbReference type="Proteomes" id="UP000320011"/>
    </source>
</evidence>
<dbReference type="Gene3D" id="3.60.15.10">
    <property type="entry name" value="Ribonuclease Z/Hydroxyacylglutathione hydrolase-like"/>
    <property type="match status" value="1"/>
</dbReference>
<dbReference type="InterPro" id="IPR001279">
    <property type="entry name" value="Metallo-B-lactamas"/>
</dbReference>
<organism evidence="2 3">
    <name type="scientific">Amycolatopsis rhizosphaerae</name>
    <dbReference type="NCBI Taxonomy" id="2053003"/>
    <lineage>
        <taxon>Bacteria</taxon>
        <taxon>Bacillati</taxon>
        <taxon>Actinomycetota</taxon>
        <taxon>Actinomycetes</taxon>
        <taxon>Pseudonocardiales</taxon>
        <taxon>Pseudonocardiaceae</taxon>
        <taxon>Amycolatopsis</taxon>
    </lineage>
</organism>
<dbReference type="Pfam" id="PF00753">
    <property type="entry name" value="Lactamase_B"/>
    <property type="match status" value="1"/>
</dbReference>
<dbReference type="PANTHER" id="PTHR42951">
    <property type="entry name" value="METALLO-BETA-LACTAMASE DOMAIN-CONTAINING"/>
    <property type="match status" value="1"/>
</dbReference>
<dbReference type="OrthoDB" id="420651at2"/>
<dbReference type="AlphaFoldDB" id="A0A558D6R1"/>
<proteinExistence type="predicted"/>
<accession>A0A558D6R1</accession>
<feature type="domain" description="Metallo-beta-lactamase" evidence="1">
    <location>
        <begin position="36"/>
        <end position="233"/>
    </location>
</feature>
<reference evidence="2 3" key="1">
    <citation type="submission" date="2019-07" db="EMBL/GenBank/DDBJ databases">
        <authorList>
            <person name="Duangmal K."/>
            <person name="Teo W.F.A."/>
        </authorList>
    </citation>
    <scope>NUCLEOTIDE SEQUENCE [LARGE SCALE GENOMIC DNA]</scope>
    <source>
        <strain evidence="2 3">TBRC 6029</strain>
    </source>
</reference>
<keyword evidence="2" id="KW-0378">Hydrolase</keyword>
<evidence type="ECO:0000313" key="2">
    <source>
        <dbReference type="EMBL" id="TVT56700.1"/>
    </source>
</evidence>
<gene>
    <name evidence="2" type="ORF">FNH05_08095</name>
</gene>
<dbReference type="Proteomes" id="UP000320011">
    <property type="component" value="Unassembled WGS sequence"/>
</dbReference>
<dbReference type="PANTHER" id="PTHR42951:SF4">
    <property type="entry name" value="ACYL-COENZYME A THIOESTERASE MBLAC2"/>
    <property type="match status" value="1"/>
</dbReference>
<dbReference type="EMBL" id="VJWX01000050">
    <property type="protein sequence ID" value="TVT56700.1"/>
    <property type="molecule type" value="Genomic_DNA"/>
</dbReference>
<name>A0A558D6R1_9PSEU</name>
<protein>
    <submittedName>
        <fullName evidence="2">MBL fold metallo-hydrolase</fullName>
    </submittedName>
</protein>
<dbReference type="SMART" id="SM00849">
    <property type="entry name" value="Lactamase_B"/>
    <property type="match status" value="1"/>
</dbReference>
<dbReference type="CDD" id="cd16282">
    <property type="entry name" value="metallo-hydrolase-like_MBL-fold"/>
    <property type="match status" value="1"/>
</dbReference>
<reference evidence="2 3" key="2">
    <citation type="submission" date="2019-08" db="EMBL/GenBank/DDBJ databases">
        <title>Amycolatopsis acidicola sp. nov., isolated from peat swamp forest soil.</title>
        <authorList>
            <person name="Srisuk N."/>
        </authorList>
    </citation>
    <scope>NUCLEOTIDE SEQUENCE [LARGE SCALE GENOMIC DNA]</scope>
    <source>
        <strain evidence="2 3">TBRC 6029</strain>
    </source>
</reference>